<evidence type="ECO:0000256" key="7">
    <source>
        <dbReference type="ARBA" id="ARBA00023237"/>
    </source>
</evidence>
<evidence type="ECO:0000313" key="12">
    <source>
        <dbReference type="EMBL" id="AXK79505.1"/>
    </source>
</evidence>
<keyword evidence="2 8" id="KW-0813">Transport</keyword>
<evidence type="ECO:0000256" key="3">
    <source>
        <dbReference type="ARBA" id="ARBA00022452"/>
    </source>
</evidence>
<dbReference type="KEGG" id="ptaw:DW352_02605"/>
<dbReference type="InterPro" id="IPR036942">
    <property type="entry name" value="Beta-barrel_TonB_sf"/>
</dbReference>
<dbReference type="SUPFAM" id="SSF56935">
    <property type="entry name" value="Porins"/>
    <property type="match status" value="1"/>
</dbReference>
<evidence type="ECO:0000256" key="8">
    <source>
        <dbReference type="PROSITE-ProRule" id="PRU01360"/>
    </source>
</evidence>
<evidence type="ECO:0000313" key="13">
    <source>
        <dbReference type="Proteomes" id="UP000254889"/>
    </source>
</evidence>
<evidence type="ECO:0000256" key="1">
    <source>
        <dbReference type="ARBA" id="ARBA00004571"/>
    </source>
</evidence>
<evidence type="ECO:0000256" key="5">
    <source>
        <dbReference type="ARBA" id="ARBA00023077"/>
    </source>
</evidence>
<evidence type="ECO:0000256" key="4">
    <source>
        <dbReference type="ARBA" id="ARBA00022692"/>
    </source>
</evidence>
<keyword evidence="7 8" id="KW-0998">Cell outer membrane</keyword>
<gene>
    <name evidence="12" type="ORF">DW352_02605</name>
</gene>
<dbReference type="Gene3D" id="2.40.170.20">
    <property type="entry name" value="TonB-dependent receptor, beta-barrel domain"/>
    <property type="match status" value="1"/>
</dbReference>
<dbReference type="AlphaFoldDB" id="A0A345ZRF8"/>
<keyword evidence="12" id="KW-0675">Receptor</keyword>
<organism evidence="12 13">
    <name type="scientific">Pseudolabrys taiwanensis</name>
    <dbReference type="NCBI Taxonomy" id="331696"/>
    <lineage>
        <taxon>Bacteria</taxon>
        <taxon>Pseudomonadati</taxon>
        <taxon>Pseudomonadota</taxon>
        <taxon>Alphaproteobacteria</taxon>
        <taxon>Hyphomicrobiales</taxon>
        <taxon>Xanthobacteraceae</taxon>
        <taxon>Pseudolabrys</taxon>
    </lineage>
</organism>
<sequence>MRRIVRAQTKERCVMGAWVRVAGAMMALGVFVQGASAQEQGAPVVLPPIDVGFSRTASGIISGASSSTITAEDIARSPAQSLPDILATQAGIQVQHQSGNPIGVNDSVDLRGFGAFAKSNTLILVNGRRYQDFDLQGFDFASIPLNSIERIEITRGNSGAVLYGDGAVGGVINIVTKTQNTPGTSGKIEGAIGSYGYAEGRLSAGTAVGPWSASVYSNSATARGYRQNGETRQDNVVSNFSYRTSAFSYYLNTTVDRQRQNFPGTLPNLPLVFPVTLDNPRGATTPRDWGNKQNFSITTGFTLPVWTGAELIVDGGVRRKFQQSEFYDYFPAPGFTYDASAGGPQNYVNTGMTTTSLTPRLDITHNLFGLSSKVLTGVDFYNTQYDSDRYAFDGGQPIHHYDIRQSSLAFYAMNRTTILPDVDVSFGGRAQRTTVRASDGYNSAADTCFPFCYPSGTAQIPSFDNSEWQWAAHAGVEYRVLPTLTLFGRVARAFRVPNADERVGAGSAFSMMTPTTFDLKTQTSHDVEGGVRFNWQRLKVESSVYAMDLNNEIHYLPTSMVNINLDPTRRLGWENSVVYGVTDTLRLRATAAYTKATFRDGPYAGNYVPLVSRWSGSAGVSWDIWQKWATLDVIARMWGKRYMDNDQLNVQPEIPANATVDVRLGGAYERFFWSLSVQNLFDVNYYDYSIASATTRGYYTAYPSPGRTFVVRAGATF</sequence>
<dbReference type="Pfam" id="PF00593">
    <property type="entry name" value="TonB_dep_Rec_b-barrel"/>
    <property type="match status" value="1"/>
</dbReference>
<protein>
    <submittedName>
        <fullName evidence="12">TonB-dependent receptor</fullName>
    </submittedName>
</protein>
<dbReference type="Proteomes" id="UP000254889">
    <property type="component" value="Chromosome"/>
</dbReference>
<name>A0A345ZRF8_9HYPH</name>
<dbReference type="PROSITE" id="PS52016">
    <property type="entry name" value="TONB_DEPENDENT_REC_3"/>
    <property type="match status" value="1"/>
</dbReference>
<keyword evidence="5 9" id="KW-0798">TonB box</keyword>
<feature type="domain" description="TonB-dependent receptor-like beta-barrel" evidence="10">
    <location>
        <begin position="248"/>
        <end position="680"/>
    </location>
</feature>
<keyword evidence="6 8" id="KW-0472">Membrane</keyword>
<dbReference type="Gene3D" id="2.170.130.10">
    <property type="entry name" value="TonB-dependent receptor, plug domain"/>
    <property type="match status" value="1"/>
</dbReference>
<reference evidence="12 13" key="1">
    <citation type="submission" date="2018-07" db="EMBL/GenBank/DDBJ databases">
        <authorList>
            <person name="Quirk P.G."/>
            <person name="Krulwich T.A."/>
        </authorList>
    </citation>
    <scope>NUCLEOTIDE SEQUENCE [LARGE SCALE GENOMIC DNA]</scope>
    <source>
        <strain evidence="12 13">CC-BB4</strain>
    </source>
</reference>
<evidence type="ECO:0000256" key="2">
    <source>
        <dbReference type="ARBA" id="ARBA00022448"/>
    </source>
</evidence>
<keyword evidence="4 8" id="KW-0812">Transmembrane</keyword>
<dbReference type="PANTHER" id="PTHR30069">
    <property type="entry name" value="TONB-DEPENDENT OUTER MEMBRANE RECEPTOR"/>
    <property type="match status" value="1"/>
</dbReference>
<evidence type="ECO:0000259" key="11">
    <source>
        <dbReference type="Pfam" id="PF07715"/>
    </source>
</evidence>
<dbReference type="OrthoDB" id="9760333at2"/>
<comment type="similarity">
    <text evidence="8 9">Belongs to the TonB-dependent receptor family.</text>
</comment>
<dbReference type="Pfam" id="PF07715">
    <property type="entry name" value="Plug"/>
    <property type="match status" value="1"/>
</dbReference>
<dbReference type="InterPro" id="IPR039426">
    <property type="entry name" value="TonB-dep_rcpt-like"/>
</dbReference>
<proteinExistence type="inferred from homology"/>
<dbReference type="InterPro" id="IPR037066">
    <property type="entry name" value="Plug_dom_sf"/>
</dbReference>
<dbReference type="CDD" id="cd01347">
    <property type="entry name" value="ligand_gated_channel"/>
    <property type="match status" value="1"/>
</dbReference>
<comment type="subcellular location">
    <subcellularLocation>
        <location evidence="1 8">Cell outer membrane</location>
        <topology evidence="1 8">Multi-pass membrane protein</topology>
    </subcellularLocation>
</comment>
<keyword evidence="13" id="KW-1185">Reference proteome</keyword>
<feature type="domain" description="TonB-dependent receptor plug" evidence="11">
    <location>
        <begin position="64"/>
        <end position="171"/>
    </location>
</feature>
<dbReference type="InterPro" id="IPR000531">
    <property type="entry name" value="Beta-barrel_TonB"/>
</dbReference>
<dbReference type="GO" id="GO:0009279">
    <property type="term" value="C:cell outer membrane"/>
    <property type="evidence" value="ECO:0007669"/>
    <property type="project" value="UniProtKB-SubCell"/>
</dbReference>
<dbReference type="GO" id="GO:0044718">
    <property type="term" value="P:siderophore transmembrane transport"/>
    <property type="evidence" value="ECO:0007669"/>
    <property type="project" value="TreeGrafter"/>
</dbReference>
<evidence type="ECO:0000256" key="9">
    <source>
        <dbReference type="RuleBase" id="RU003357"/>
    </source>
</evidence>
<keyword evidence="3 8" id="KW-1134">Transmembrane beta strand</keyword>
<dbReference type="PANTHER" id="PTHR30069:SF27">
    <property type="entry name" value="BLL4766 PROTEIN"/>
    <property type="match status" value="1"/>
</dbReference>
<evidence type="ECO:0000259" key="10">
    <source>
        <dbReference type="Pfam" id="PF00593"/>
    </source>
</evidence>
<accession>A0A345ZRF8</accession>
<dbReference type="InterPro" id="IPR012910">
    <property type="entry name" value="Plug_dom"/>
</dbReference>
<dbReference type="EMBL" id="CP031417">
    <property type="protein sequence ID" value="AXK79505.1"/>
    <property type="molecule type" value="Genomic_DNA"/>
</dbReference>
<evidence type="ECO:0000256" key="6">
    <source>
        <dbReference type="ARBA" id="ARBA00023136"/>
    </source>
</evidence>
<dbReference type="GO" id="GO:0015344">
    <property type="term" value="F:siderophore uptake transmembrane transporter activity"/>
    <property type="evidence" value="ECO:0007669"/>
    <property type="project" value="TreeGrafter"/>
</dbReference>